<proteinExistence type="predicted"/>
<comment type="caution">
    <text evidence="1">The sequence shown here is derived from an EMBL/GenBank/DDBJ whole genome shotgun (WGS) entry which is preliminary data.</text>
</comment>
<name>X0X2Y4_9ZZZZ</name>
<gene>
    <name evidence="1" type="ORF">S01H1_72731</name>
</gene>
<reference evidence="1" key="1">
    <citation type="journal article" date="2014" name="Front. Microbiol.">
        <title>High frequency of phylogenetically diverse reductive dehalogenase-homologous genes in deep subseafloor sedimentary metagenomes.</title>
        <authorList>
            <person name="Kawai M."/>
            <person name="Futagami T."/>
            <person name="Toyoda A."/>
            <person name="Takaki Y."/>
            <person name="Nishi S."/>
            <person name="Hori S."/>
            <person name="Arai W."/>
            <person name="Tsubouchi T."/>
            <person name="Morono Y."/>
            <person name="Uchiyama I."/>
            <person name="Ito T."/>
            <person name="Fujiyama A."/>
            <person name="Inagaki F."/>
            <person name="Takami H."/>
        </authorList>
    </citation>
    <scope>NUCLEOTIDE SEQUENCE</scope>
    <source>
        <strain evidence="1">Expedition CK06-06</strain>
    </source>
</reference>
<evidence type="ECO:0000313" key="1">
    <source>
        <dbReference type="EMBL" id="GAG37569.1"/>
    </source>
</evidence>
<dbReference type="EMBL" id="BARS01048538">
    <property type="protein sequence ID" value="GAG37569.1"/>
    <property type="molecule type" value="Genomic_DNA"/>
</dbReference>
<feature type="non-terminal residue" evidence="1">
    <location>
        <position position="1"/>
    </location>
</feature>
<dbReference type="AlphaFoldDB" id="X0X2Y4"/>
<sequence>GALRECGPNLECLPASPWQDPEPPAFIRVDVEESTITILSPPSRRGETTQILGMESGGDHIVLTGIEAGRGWSMVIAISDGNMTLSATDDGVAFIGRGKCIDAGLLEP</sequence>
<organism evidence="1">
    <name type="scientific">marine sediment metagenome</name>
    <dbReference type="NCBI Taxonomy" id="412755"/>
    <lineage>
        <taxon>unclassified sequences</taxon>
        <taxon>metagenomes</taxon>
        <taxon>ecological metagenomes</taxon>
    </lineage>
</organism>
<accession>X0X2Y4</accession>
<protein>
    <submittedName>
        <fullName evidence="1">Uncharacterized protein</fullName>
    </submittedName>
</protein>